<dbReference type="EMBL" id="FOIL01000035">
    <property type="protein sequence ID" value="SET71918.1"/>
    <property type="molecule type" value="Genomic_DNA"/>
</dbReference>
<dbReference type="PANTHER" id="PTHR33408:SF2">
    <property type="entry name" value="TRANSPOSASE DDE DOMAIN-CONTAINING PROTEIN"/>
    <property type="match status" value="1"/>
</dbReference>
<dbReference type="RefSeq" id="WP_177171219.1">
    <property type="nucleotide sequence ID" value="NZ_FOIL01000035.1"/>
</dbReference>
<feature type="non-terminal residue" evidence="2">
    <location>
        <position position="1"/>
    </location>
</feature>
<dbReference type="PANTHER" id="PTHR33408">
    <property type="entry name" value="TRANSPOSASE"/>
    <property type="match status" value="1"/>
</dbReference>
<dbReference type="AlphaFoldDB" id="A0A1I0GNT4"/>
<sequence length="84" mass="9700">REEDLERITSEYGTQLRMNRSIQAEGSFAVTKEDLGFRQYLYRGKKNVLAQSILVALAYNINKLHFKIQGNRTGTFLTEMSRIA</sequence>
<organism evidence="2 3">
    <name type="scientific">[Clostridium] aminophilum</name>
    <dbReference type="NCBI Taxonomy" id="1526"/>
    <lineage>
        <taxon>Bacteria</taxon>
        <taxon>Bacillati</taxon>
        <taxon>Bacillota</taxon>
        <taxon>Clostridia</taxon>
        <taxon>Lachnospirales</taxon>
        <taxon>Lachnospiraceae</taxon>
    </lineage>
</organism>
<keyword evidence="3" id="KW-1185">Reference proteome</keyword>
<gene>
    <name evidence="2" type="ORF">SAMN04487771_103536</name>
</gene>
<accession>A0A1I0GNT4</accession>
<evidence type="ECO:0000313" key="3">
    <source>
        <dbReference type="Proteomes" id="UP000199820"/>
    </source>
</evidence>
<dbReference type="Proteomes" id="UP000199820">
    <property type="component" value="Unassembled WGS sequence"/>
</dbReference>
<dbReference type="InterPro" id="IPR025668">
    <property type="entry name" value="Tnp_DDE_dom"/>
</dbReference>
<proteinExistence type="predicted"/>
<protein>
    <submittedName>
        <fullName evidence="2">Transposase DDE domain-containing protein</fullName>
    </submittedName>
</protein>
<dbReference type="Pfam" id="PF13751">
    <property type="entry name" value="DDE_Tnp_1_6"/>
    <property type="match status" value="1"/>
</dbReference>
<feature type="domain" description="Transposase DDE" evidence="1">
    <location>
        <begin position="3"/>
        <end position="65"/>
    </location>
</feature>
<name>A0A1I0GNT4_9FIRM</name>
<evidence type="ECO:0000259" key="1">
    <source>
        <dbReference type="Pfam" id="PF13751"/>
    </source>
</evidence>
<reference evidence="2 3" key="1">
    <citation type="submission" date="2016-10" db="EMBL/GenBank/DDBJ databases">
        <authorList>
            <person name="de Groot N.N."/>
        </authorList>
    </citation>
    <scope>NUCLEOTIDE SEQUENCE [LARGE SCALE GENOMIC DNA]</scope>
    <source>
        <strain evidence="2 3">KH1P1</strain>
    </source>
</reference>
<evidence type="ECO:0000313" key="2">
    <source>
        <dbReference type="EMBL" id="SET71918.1"/>
    </source>
</evidence>